<evidence type="ECO:0000259" key="1">
    <source>
        <dbReference type="Pfam" id="PF09361"/>
    </source>
</evidence>
<dbReference type="RefSeq" id="WP_087643684.1">
    <property type="nucleotide sequence ID" value="NZ_FCON02000011.1"/>
</dbReference>
<dbReference type="InterPro" id="IPR018968">
    <property type="entry name" value="Phasin"/>
</dbReference>
<feature type="domain" description="Phasin" evidence="1">
    <location>
        <begin position="7"/>
        <end position="105"/>
    </location>
</feature>
<dbReference type="Pfam" id="PF09361">
    <property type="entry name" value="Phasin_2"/>
    <property type="match status" value="1"/>
</dbReference>
<dbReference type="AlphaFoldDB" id="A0A158GCV3"/>
<evidence type="ECO:0000313" key="2">
    <source>
        <dbReference type="EMBL" id="SAL29479.1"/>
    </source>
</evidence>
<sequence length="190" mass="19871">MSSLAPEQIFASQKAGFDTLYSLAAKSFEGFEKLVELNVQTVKSTLAENQELVGKALAVRDPQELLALQTSRTQVSAERVQAYWRDVYAVLNGTRGVFAAAAEAQLKKAQDDTQAYVDTLAKNAPAGSEAVVTAWKSAIGAAAESATSAYEAAKKAAKQVVEAAETNASEASKTATQLVAAGKAASAPKK</sequence>
<reference evidence="2" key="1">
    <citation type="submission" date="2016-01" db="EMBL/GenBank/DDBJ databases">
        <authorList>
            <person name="Peeters C."/>
        </authorList>
    </citation>
    <scope>NUCLEOTIDE SEQUENCE [LARGE SCALE GENOMIC DNA]</scope>
    <source>
        <strain evidence="2">LMG 22940</strain>
    </source>
</reference>
<dbReference type="EMBL" id="FCON02000011">
    <property type="protein sequence ID" value="SAL29479.1"/>
    <property type="molecule type" value="Genomic_DNA"/>
</dbReference>
<proteinExistence type="predicted"/>
<accession>A0A158GCV3</accession>
<comment type="caution">
    <text evidence="2">The sequence shown here is derived from an EMBL/GenBank/DDBJ whole genome shotgun (WGS) entry which is preliminary data.</text>
</comment>
<dbReference type="NCBIfam" id="TIGR01841">
    <property type="entry name" value="phasin"/>
    <property type="match status" value="1"/>
</dbReference>
<dbReference type="InterPro" id="IPR010127">
    <property type="entry name" value="Phasin_subfam-1"/>
</dbReference>
<organism evidence="2 3">
    <name type="scientific">Caballeronia choica</name>
    <dbReference type="NCBI Taxonomy" id="326476"/>
    <lineage>
        <taxon>Bacteria</taxon>
        <taxon>Pseudomonadati</taxon>
        <taxon>Pseudomonadota</taxon>
        <taxon>Betaproteobacteria</taxon>
        <taxon>Burkholderiales</taxon>
        <taxon>Burkholderiaceae</taxon>
        <taxon>Caballeronia</taxon>
    </lineage>
</organism>
<name>A0A158GCV3_9BURK</name>
<evidence type="ECO:0000313" key="3">
    <source>
        <dbReference type="Proteomes" id="UP000054770"/>
    </source>
</evidence>
<gene>
    <name evidence="2" type="ORF">AWB68_01470</name>
</gene>
<protein>
    <submittedName>
        <fullName evidence="2">Phasin family protein</fullName>
    </submittedName>
</protein>
<dbReference type="OrthoDB" id="5298576at2"/>
<dbReference type="Proteomes" id="UP000054770">
    <property type="component" value="Unassembled WGS sequence"/>
</dbReference>
<keyword evidence="3" id="KW-1185">Reference proteome</keyword>